<evidence type="ECO:0000256" key="2">
    <source>
        <dbReference type="SAM" id="MobiDB-lite"/>
    </source>
</evidence>
<dbReference type="InterPro" id="IPR021104">
    <property type="entry name" value="KfrA_DNA-bd_N"/>
</dbReference>
<feature type="region of interest" description="Disordered" evidence="2">
    <location>
        <begin position="296"/>
        <end position="315"/>
    </location>
</feature>
<feature type="domain" description="KfrA N-terminal DNA-binding" evidence="3">
    <location>
        <begin position="33"/>
        <end position="144"/>
    </location>
</feature>
<proteinExistence type="predicted"/>
<evidence type="ECO:0000256" key="1">
    <source>
        <dbReference type="SAM" id="Coils"/>
    </source>
</evidence>
<dbReference type="Pfam" id="PF11740">
    <property type="entry name" value="KfrA_N"/>
    <property type="match status" value="1"/>
</dbReference>
<name>A0A2R5F969_9PROT</name>
<keyword evidence="1" id="KW-0175">Coiled coil</keyword>
<reference evidence="4 5" key="1">
    <citation type="journal article" date="2018" name="Environ. Microbiol.">
        <title>Isolation and genomic characterization of Novimethylophilus kurashikiensis gen. nov. sp. nov., a new lanthanide-dependent methylotrophic species of Methylophilaceae.</title>
        <authorList>
            <person name="Lv H."/>
            <person name="Sahin N."/>
            <person name="Tani A."/>
        </authorList>
    </citation>
    <scope>NUCLEOTIDE SEQUENCE [LARGE SCALE GENOMIC DNA]</scope>
    <source>
        <strain evidence="4 5">La2-4</strain>
    </source>
</reference>
<evidence type="ECO:0000313" key="4">
    <source>
        <dbReference type="EMBL" id="GBG14792.1"/>
    </source>
</evidence>
<accession>A0A2R5F969</accession>
<dbReference type="Proteomes" id="UP000245081">
    <property type="component" value="Unassembled WGS sequence"/>
</dbReference>
<feature type="coiled-coil region" evidence="1">
    <location>
        <begin position="109"/>
        <end position="274"/>
    </location>
</feature>
<gene>
    <name evidence="4" type="ORF">NMK_2393</name>
</gene>
<organism evidence="4 5">
    <name type="scientific">Novimethylophilus kurashikiensis</name>
    <dbReference type="NCBI Taxonomy" id="1825523"/>
    <lineage>
        <taxon>Bacteria</taxon>
        <taxon>Pseudomonadati</taxon>
        <taxon>Pseudomonadota</taxon>
        <taxon>Betaproteobacteria</taxon>
        <taxon>Nitrosomonadales</taxon>
        <taxon>Methylophilaceae</taxon>
        <taxon>Novimethylophilus</taxon>
    </lineage>
</organism>
<dbReference type="AlphaFoldDB" id="A0A2R5F969"/>
<evidence type="ECO:0000259" key="3">
    <source>
        <dbReference type="Pfam" id="PF11740"/>
    </source>
</evidence>
<dbReference type="OrthoDB" id="9178680at2"/>
<evidence type="ECO:0000313" key="5">
    <source>
        <dbReference type="Proteomes" id="UP000245081"/>
    </source>
</evidence>
<comment type="caution">
    <text evidence="4">The sequence shown here is derived from an EMBL/GenBank/DDBJ whole genome shotgun (WGS) entry which is preliminary data.</text>
</comment>
<keyword evidence="5" id="KW-1185">Reference proteome</keyword>
<dbReference type="EMBL" id="BDOQ01000009">
    <property type="protein sequence ID" value="GBG14792.1"/>
    <property type="molecule type" value="Genomic_DNA"/>
</dbReference>
<protein>
    <recommendedName>
        <fullName evidence="3">KfrA N-terminal DNA-binding domain-containing protein</fullName>
    </recommendedName>
</protein>
<sequence>MSTPTVPESQIQSEIDQLKNQFPQTRDLYREVCVLLFFRYGITPTANKLYQYVRKGSMSAPAEALNRFWLELRDKSRVRIEHPDLPEEIRESTGNFVGALWVQAQAAAQMNYSIRMAEAEEQVRHVQDEAHAEREKREKIVDELKSTKAGLENALNRLVETEKNHAVDISTLATLEKTLRTLQNEREQLECGLEAARQAFSADLEKVNVALAKAEERYRALEARALLEVDRERQRVVKLEKEFARQGNSLREQQRQHIKELAAAQKMNSDLRERLGVTSGQLTQLKLQQKDTAKKLNATQRSLESCKQRLQHKKA</sequence>
<dbReference type="RefSeq" id="WP_109015963.1">
    <property type="nucleotide sequence ID" value="NZ_BDOQ01000009.1"/>
</dbReference>